<evidence type="ECO:0000256" key="1">
    <source>
        <dbReference type="ARBA" id="ARBA00022487"/>
    </source>
</evidence>
<evidence type="ECO:0000256" key="2">
    <source>
        <dbReference type="ARBA" id="ARBA00022729"/>
    </source>
</evidence>
<gene>
    <name evidence="5" type="ORF">P8935_10755</name>
</gene>
<dbReference type="EMBL" id="CP121196">
    <property type="protein sequence ID" value="XBH19773.1"/>
    <property type="molecule type" value="Genomic_DNA"/>
</dbReference>
<dbReference type="RefSeq" id="WP_348264994.1">
    <property type="nucleotide sequence ID" value="NZ_CP121196.1"/>
</dbReference>
<dbReference type="SUPFAM" id="SSF53474">
    <property type="entry name" value="alpha/beta-Hydrolases"/>
    <property type="match status" value="1"/>
</dbReference>
<protein>
    <submittedName>
        <fullName evidence="5">Acetylxylan esterase</fullName>
    </submittedName>
</protein>
<evidence type="ECO:0000256" key="3">
    <source>
        <dbReference type="ARBA" id="ARBA00022801"/>
    </source>
</evidence>
<dbReference type="InterPro" id="IPR054579">
    <property type="entry name" value="GCE-like_dom"/>
</dbReference>
<organism evidence="5">
    <name type="scientific">Telmatobacter sp. DSM 110680</name>
    <dbReference type="NCBI Taxonomy" id="3036704"/>
    <lineage>
        <taxon>Bacteria</taxon>
        <taxon>Pseudomonadati</taxon>
        <taxon>Acidobacteriota</taxon>
        <taxon>Terriglobia</taxon>
        <taxon>Terriglobales</taxon>
        <taxon>Acidobacteriaceae</taxon>
        <taxon>Telmatobacter</taxon>
    </lineage>
</organism>
<dbReference type="Pfam" id="PF22244">
    <property type="entry name" value="GCE_fung"/>
    <property type="match status" value="1"/>
</dbReference>
<keyword evidence="2" id="KW-0732">Signal</keyword>
<dbReference type="AlphaFoldDB" id="A0AAU7DRC4"/>
<sequence length="482" mass="52003">MAALSNSRTARIAVVLAFVLAMTYRGSAQTAVLPDTSATLSAPPHLTAVQDRRRLLGLLGLSELDLRPAPAGDARSPHATNYDEAKANVYPKLPDPLVFKSGRPVKTQADWSMRKREIWEDFDREVLGRSPVSMPEVEWHVLSTVHEKYGGVDVITKRLAGRVGPWMKTPIEFNIDLLLTVPANATGPVPVMMELAFEKDFQLATIGPLDSYVPTPWGVDGKLVVQQGWGFAILNPVSYQKDDGSGLAEGIIGLSNLGQPRKLDDWGVLKAWAWGAGQALTYFEGDKAVDAKQVGLAGHSRFGKAALVAMAYDPRFVIGYISSSGEGGAKLYRHIYGEQIPNVASASLYHWFDGNFLRHAGKLNAGDLPVDNHELIALCAPRPLFIGSGADTGDGYANPHGDAWADPRGMFLAEVAAGPVYRLLGANDLGTTQFPQVGTPLVAGQLAFRQHDGGHTPQPNWPYFLKFASRYLHAPGAAAAAH</sequence>
<keyword evidence="3" id="KW-0378">Hydrolase</keyword>
<accession>A0AAU7DRC4</accession>
<keyword evidence="1" id="KW-0719">Serine esterase</keyword>
<dbReference type="GO" id="GO:0052689">
    <property type="term" value="F:carboxylic ester hydrolase activity"/>
    <property type="evidence" value="ECO:0007669"/>
    <property type="project" value="UniProtKB-KW"/>
</dbReference>
<proteinExistence type="predicted"/>
<dbReference type="Gene3D" id="3.40.50.1820">
    <property type="entry name" value="alpha/beta hydrolase"/>
    <property type="match status" value="1"/>
</dbReference>
<evidence type="ECO:0000313" key="5">
    <source>
        <dbReference type="EMBL" id="XBH19773.1"/>
    </source>
</evidence>
<feature type="domain" description="4-O-methyl-glucuronoyl methylesterase-like" evidence="4">
    <location>
        <begin position="265"/>
        <end position="389"/>
    </location>
</feature>
<name>A0AAU7DRC4_9BACT</name>
<reference evidence="5" key="1">
    <citation type="submission" date="2023-03" db="EMBL/GenBank/DDBJ databases">
        <title>Edaphobacter sp.</title>
        <authorList>
            <person name="Huber K.J."/>
            <person name="Papendorf J."/>
            <person name="Pilke C."/>
            <person name="Bunk B."/>
            <person name="Sproeer C."/>
            <person name="Pester M."/>
        </authorList>
    </citation>
    <scope>NUCLEOTIDE SEQUENCE</scope>
    <source>
        <strain evidence="5">DSM 110680</strain>
    </source>
</reference>
<dbReference type="InterPro" id="IPR029058">
    <property type="entry name" value="AB_hydrolase_fold"/>
</dbReference>
<evidence type="ECO:0000259" key="4">
    <source>
        <dbReference type="Pfam" id="PF22244"/>
    </source>
</evidence>